<organism evidence="6 7">
    <name type="scientific">Daphnia galeata</name>
    <dbReference type="NCBI Taxonomy" id="27404"/>
    <lineage>
        <taxon>Eukaryota</taxon>
        <taxon>Metazoa</taxon>
        <taxon>Ecdysozoa</taxon>
        <taxon>Arthropoda</taxon>
        <taxon>Crustacea</taxon>
        <taxon>Branchiopoda</taxon>
        <taxon>Diplostraca</taxon>
        <taxon>Cladocera</taxon>
        <taxon>Anomopoda</taxon>
        <taxon>Daphniidae</taxon>
        <taxon>Daphnia</taxon>
    </lineage>
</organism>
<dbReference type="EC" id="5.6.2.3" evidence="1"/>
<reference evidence="6" key="1">
    <citation type="submission" date="2021-11" db="EMBL/GenBank/DDBJ databases">
        <authorList>
            <person name="Schell T."/>
        </authorList>
    </citation>
    <scope>NUCLEOTIDE SEQUENCE</scope>
    <source>
        <strain evidence="6">M5</strain>
    </source>
</reference>
<dbReference type="GO" id="GO:0006281">
    <property type="term" value="P:DNA repair"/>
    <property type="evidence" value="ECO:0007669"/>
    <property type="project" value="UniProtKB-KW"/>
</dbReference>
<feature type="domain" description="DNA helicase Pif1-like DEAD-box helicase" evidence="3">
    <location>
        <begin position="664"/>
        <end position="874"/>
    </location>
</feature>
<dbReference type="Gene3D" id="3.40.50.300">
    <property type="entry name" value="P-loop containing nucleotide triphosphate hydrolases"/>
    <property type="match status" value="2"/>
</dbReference>
<dbReference type="OrthoDB" id="6379596at2759"/>
<evidence type="ECO:0000313" key="7">
    <source>
        <dbReference type="Proteomes" id="UP000789390"/>
    </source>
</evidence>
<dbReference type="GO" id="GO:0000723">
    <property type="term" value="P:telomere maintenance"/>
    <property type="evidence" value="ECO:0007669"/>
    <property type="project" value="InterPro"/>
</dbReference>
<dbReference type="InterPro" id="IPR010285">
    <property type="entry name" value="DNA_helicase_pif1-like_DEAD"/>
</dbReference>
<dbReference type="Proteomes" id="UP000789390">
    <property type="component" value="Unassembled WGS sequence"/>
</dbReference>
<dbReference type="CDD" id="cd18809">
    <property type="entry name" value="SF1_C_RecD"/>
    <property type="match status" value="1"/>
</dbReference>
<sequence>MIVEEEEQHDPLLPEQLLPVIIRDVGANVAEIENQLVAEPELVAAAATPADDDDDHQEQQPGANRNNRGPRSRITQAEFYSFMISVRNFFNPVLCGGPLTQQWMADTYCKIEANRLKYIRENQAELHVAQYNGLMDYINNRAERQNTQVGTVYILPSSFIGSPRAMKQSYQDAMAICGKFGKPTFFLTFTCNPKWREITANIPNYLTASDRPDIVSRVFYLKKKELIDDIENKQVLGFPTAYIYVIEFQKRGLPHMHLLIWIDRRDAPSSEEDMDNCICAEIPDKLTHPRLYASVMAHMIHGPCGAINKKSPCMDNNHYEENNWHSHILKRGNRPFEVDNRWVVPYNPWLLLKYDCHINLEFCASITTVKYIFKYVYKGHDCSFEERDEPRLEWDEISNFLNTRYVSAPEASWRIFKFPLAARSHTVTRLAVHLPLEQSVFFQPGNEEQAAANAEQDNITTREIPSYYNFVKVRNFWKPRARNQRIIGRIYTVSVKQAERFCLRLLLIAIKGPTSYEYIRTVNGVLLPTFKAAAAALNLLEDDTIWERTLDEAAEFEMPERLRQLFVDICLFCNPTDAPDLFERQLPHLMDDFIRNDYDAQVARHLTLKWIQEKLALANITMESLNLPVPDFQLIHRIIEAQLDDNAEATMREKRRLGNLMVSQLNEGQRAAFDTVMAAINDPDKSMPHQYFLDGPGGTGKTFLYNTLITVLQGQGKTVIAVASTGIASTLLIDGATYHSQFKIYPPLTEATRSRIEDGSYMAQLIRNAVLIISDEATMKTNHALDAINYVIQKVEHNIDPYANKVLLLGGDFRQCLPVIRHGNRVKVLEATIRNNTTWPLFRPLGLTQNMRTAVGSQDYADWLIRLGNGTLPQVPRLNDPDLIEIPADFFNVRMNLIEHVFGNPVNLLDDTVTQQICNRAILCPKNKDCLRINTQIIKDMPGAMHEYKSIDTIDSDDPQEIANYPAEILNTFDVSGLPTHILKLKVGAIIILLKNINSRQGLCNGTRLIIRSLTQHLIVAEIASGKNKGHIVYIPRMTMSPTDSDLPFTLKRLQFPVLLAFAMTITKSQGQTFDRVGIFLPEPVFSHGQLYVAFSRSTSKEGVRVEINESDKQGHLLRNHPTATEEEKLKVFTKNIVYREVLL</sequence>
<comment type="similarity">
    <text evidence="1">Belongs to the helicase family.</text>
</comment>
<keyword evidence="1" id="KW-0347">Helicase</keyword>
<dbReference type="Pfam" id="PF14214">
    <property type="entry name" value="Helitron_like_N"/>
    <property type="match status" value="1"/>
</dbReference>
<dbReference type="GO" id="GO:0006310">
    <property type="term" value="P:DNA recombination"/>
    <property type="evidence" value="ECO:0007669"/>
    <property type="project" value="UniProtKB-KW"/>
</dbReference>
<dbReference type="Pfam" id="PF21530">
    <property type="entry name" value="Pif1_2B_dom"/>
    <property type="match status" value="1"/>
</dbReference>
<comment type="caution">
    <text evidence="6">The sequence shown here is derived from an EMBL/GenBank/DDBJ whole genome shotgun (WGS) entry which is preliminary data.</text>
</comment>
<feature type="domain" description="DNA helicase Pif1-like 2B" evidence="5">
    <location>
        <begin position="968"/>
        <end position="1013"/>
    </location>
</feature>
<feature type="compositionally biased region" description="Polar residues" evidence="2">
    <location>
        <begin position="59"/>
        <end position="71"/>
    </location>
</feature>
<dbReference type="AlphaFoldDB" id="A0A8J2S4B3"/>
<protein>
    <recommendedName>
        <fullName evidence="1">ATP-dependent DNA helicase</fullName>
        <ecNumber evidence="1">5.6.2.3</ecNumber>
    </recommendedName>
</protein>
<keyword evidence="1" id="KW-0378">Hydrolase</keyword>
<dbReference type="InterPro" id="IPR027417">
    <property type="entry name" value="P-loop_NTPase"/>
</dbReference>
<evidence type="ECO:0000259" key="3">
    <source>
        <dbReference type="Pfam" id="PF05970"/>
    </source>
</evidence>
<dbReference type="InterPro" id="IPR025476">
    <property type="entry name" value="Helitron_helicase-like"/>
</dbReference>
<evidence type="ECO:0000313" key="6">
    <source>
        <dbReference type="EMBL" id="CAH0113273.1"/>
    </source>
</evidence>
<dbReference type="GO" id="GO:0043139">
    <property type="term" value="F:5'-3' DNA helicase activity"/>
    <property type="evidence" value="ECO:0007669"/>
    <property type="project" value="UniProtKB-EC"/>
</dbReference>
<dbReference type="InterPro" id="IPR049163">
    <property type="entry name" value="Pif1-like_2B_dom"/>
</dbReference>
<comment type="cofactor">
    <cofactor evidence="1">
        <name>Mg(2+)</name>
        <dbReference type="ChEBI" id="CHEBI:18420"/>
    </cofactor>
</comment>
<feature type="region of interest" description="Disordered" evidence="2">
    <location>
        <begin position="48"/>
        <end position="71"/>
    </location>
</feature>
<feature type="domain" description="Helitron helicase-like" evidence="4">
    <location>
        <begin position="80"/>
        <end position="260"/>
    </location>
</feature>
<keyword evidence="7" id="KW-1185">Reference proteome</keyword>
<proteinExistence type="inferred from homology"/>
<dbReference type="PANTHER" id="PTHR10492:SF57">
    <property type="entry name" value="ATP-DEPENDENT DNA HELICASE"/>
    <property type="match status" value="1"/>
</dbReference>
<dbReference type="SUPFAM" id="SSF52540">
    <property type="entry name" value="P-loop containing nucleoside triphosphate hydrolases"/>
    <property type="match status" value="2"/>
</dbReference>
<evidence type="ECO:0000259" key="5">
    <source>
        <dbReference type="Pfam" id="PF21530"/>
    </source>
</evidence>
<keyword evidence="1" id="KW-0234">DNA repair</keyword>
<keyword evidence="1" id="KW-0233">DNA recombination</keyword>
<name>A0A8J2S4B3_9CRUS</name>
<evidence type="ECO:0000256" key="2">
    <source>
        <dbReference type="SAM" id="MobiDB-lite"/>
    </source>
</evidence>
<comment type="catalytic activity">
    <reaction evidence="1">
        <text>ATP + H2O = ADP + phosphate + H(+)</text>
        <dbReference type="Rhea" id="RHEA:13065"/>
        <dbReference type="ChEBI" id="CHEBI:15377"/>
        <dbReference type="ChEBI" id="CHEBI:15378"/>
        <dbReference type="ChEBI" id="CHEBI:30616"/>
        <dbReference type="ChEBI" id="CHEBI:43474"/>
        <dbReference type="ChEBI" id="CHEBI:456216"/>
        <dbReference type="EC" id="5.6.2.3"/>
    </reaction>
</comment>
<dbReference type="GO" id="GO:0005524">
    <property type="term" value="F:ATP binding"/>
    <property type="evidence" value="ECO:0007669"/>
    <property type="project" value="UniProtKB-KW"/>
</dbReference>
<dbReference type="PANTHER" id="PTHR10492">
    <property type="match status" value="1"/>
</dbReference>
<evidence type="ECO:0000256" key="1">
    <source>
        <dbReference type="RuleBase" id="RU363044"/>
    </source>
</evidence>
<accession>A0A8J2S4B3</accession>
<dbReference type="EMBL" id="CAKKLH010000336">
    <property type="protein sequence ID" value="CAH0113273.1"/>
    <property type="molecule type" value="Genomic_DNA"/>
</dbReference>
<dbReference type="FunFam" id="3.40.50.300:FF:002884">
    <property type="entry name" value="ATP-dependent DNA helicase"/>
    <property type="match status" value="1"/>
</dbReference>
<keyword evidence="1" id="KW-0227">DNA damage</keyword>
<keyword evidence="1" id="KW-0067">ATP-binding</keyword>
<keyword evidence="1" id="KW-0547">Nucleotide-binding</keyword>
<gene>
    <name evidence="6" type="ORF">DGAL_LOCUS17122</name>
</gene>
<dbReference type="GO" id="GO:0016787">
    <property type="term" value="F:hydrolase activity"/>
    <property type="evidence" value="ECO:0007669"/>
    <property type="project" value="UniProtKB-KW"/>
</dbReference>
<dbReference type="Pfam" id="PF05970">
    <property type="entry name" value="PIF1"/>
    <property type="match status" value="1"/>
</dbReference>
<evidence type="ECO:0000259" key="4">
    <source>
        <dbReference type="Pfam" id="PF14214"/>
    </source>
</evidence>